<keyword evidence="4" id="KW-0833">Ubl conjugation pathway</keyword>
<dbReference type="GO" id="GO:0045835">
    <property type="term" value="P:negative regulation of meiotic nuclear division"/>
    <property type="evidence" value="ECO:0007669"/>
    <property type="project" value="InterPro"/>
</dbReference>
<name>A0A3Q3XDL5_MOLML</name>
<feature type="region of interest" description="Disordered" evidence="7">
    <location>
        <begin position="289"/>
        <end position="335"/>
    </location>
</feature>
<dbReference type="GO" id="GO:0008270">
    <property type="term" value="F:zinc ion binding"/>
    <property type="evidence" value="ECO:0007669"/>
    <property type="project" value="UniProtKB-KW"/>
</dbReference>
<evidence type="ECO:0000256" key="4">
    <source>
        <dbReference type="ARBA" id="ARBA00022786"/>
    </source>
</evidence>
<evidence type="ECO:0000256" key="1">
    <source>
        <dbReference type="ARBA" id="ARBA00004906"/>
    </source>
</evidence>
<dbReference type="GO" id="GO:0007088">
    <property type="term" value="P:regulation of mitotic nuclear division"/>
    <property type="evidence" value="ECO:0007669"/>
    <property type="project" value="InterPro"/>
</dbReference>
<dbReference type="UniPathway" id="UPA00143"/>
<dbReference type="Gene3D" id="2.20.25.20">
    <property type="match status" value="1"/>
</dbReference>
<dbReference type="InterPro" id="IPR047147">
    <property type="entry name" value="FBX5_43"/>
</dbReference>
<evidence type="ECO:0000256" key="7">
    <source>
        <dbReference type="SAM" id="MobiDB-lite"/>
    </source>
</evidence>
<reference evidence="9" key="1">
    <citation type="submission" date="2025-08" db="UniProtKB">
        <authorList>
            <consortium name="Ensembl"/>
        </authorList>
    </citation>
    <scope>IDENTIFICATION</scope>
</reference>
<feature type="region of interest" description="Disordered" evidence="7">
    <location>
        <begin position="493"/>
        <end position="516"/>
    </location>
</feature>
<protein>
    <recommendedName>
        <fullName evidence="8">ZBR-type domain-containing protein</fullName>
    </recommendedName>
</protein>
<proteinExistence type="predicted"/>
<accession>A0A3Q3XDL5</accession>
<dbReference type="GO" id="GO:0005634">
    <property type="term" value="C:nucleus"/>
    <property type="evidence" value="ECO:0007669"/>
    <property type="project" value="TreeGrafter"/>
</dbReference>
<feature type="compositionally biased region" description="Polar residues" evidence="7">
    <location>
        <begin position="290"/>
        <end position="299"/>
    </location>
</feature>
<dbReference type="InterPro" id="IPR001810">
    <property type="entry name" value="F-box_dom"/>
</dbReference>
<feature type="compositionally biased region" description="Basic and acidic residues" evidence="7">
    <location>
        <begin position="54"/>
        <end position="69"/>
    </location>
</feature>
<evidence type="ECO:0000256" key="2">
    <source>
        <dbReference type="ARBA" id="ARBA00022723"/>
    </source>
</evidence>
<evidence type="ECO:0000256" key="6">
    <source>
        <dbReference type="PROSITE-ProRule" id="PRU01220"/>
    </source>
</evidence>
<dbReference type="Ensembl" id="ENSMMOT00000024308.1">
    <property type="protein sequence ID" value="ENSMMOP00000023909.1"/>
    <property type="gene ID" value="ENSMMOG00000018185.1"/>
</dbReference>
<dbReference type="PROSITE" id="PS51872">
    <property type="entry name" value="ZF_ZBR"/>
    <property type="match status" value="1"/>
</dbReference>
<dbReference type="Pfam" id="PF12937">
    <property type="entry name" value="F-box-like"/>
    <property type="match status" value="1"/>
</dbReference>
<feature type="compositionally biased region" description="Polar residues" evidence="7">
    <location>
        <begin position="493"/>
        <end position="508"/>
    </location>
</feature>
<evidence type="ECO:0000313" key="9">
    <source>
        <dbReference type="Ensembl" id="ENSMMOP00000023909.1"/>
    </source>
</evidence>
<sequence>MQCTPESNLRLESCKGPKSYDNSSDSGYSGLFHSPHSGSGADCCRSLSPGESDETSKENLRLSVTPKERTSKPLGFLAKDYRGRQRPPMASWYETPKRDSSLRHRLLMCRPNQAVKPDKTRETESSTGASSEHWLSVSFDSFDAVTGALASSTLNPDQEQPLSGRERRLLFTQVRTSTLEDGKLDSGQLSSCGRRISLSDADFIENMSASDQIHIETPTFSKFLPTTKGSFHSPISGVTTNLYDSSSVLCTPSSTSVCEDSGFGSLALDKSQDDSVDYDGSFQELLLSASKGNSETPNLAETKRRSRLQRQHRLSTLKEGGSQSEEHPADRKLTPGDLSLTPALQLVHAMCQQKAQMFVGQSPSLKDQLKFTAALTETPSTIRTSMPLAGLIGRKMGLGKLDILSELMKGNFRHILAVIFSHLNSESIYRCGQVSRSWSEIIQQDKRARLKRRSHLREVELGGAVHVPDAETRLTLLKRSPLKTVQAQSRTSSYCTPQSQGSPLTPLQHSVLRSGGSSKQEKFLEVAKTLSNDECLKPCPRCQHPARCHSVKGEGVCTRADCGFQFCTACLCAFHSSRECGSQSVGRRKKDVLLPGSAQSKRNIRRL</sequence>
<evidence type="ECO:0000256" key="5">
    <source>
        <dbReference type="ARBA" id="ARBA00022833"/>
    </source>
</evidence>
<dbReference type="SUPFAM" id="SSF81383">
    <property type="entry name" value="F-box domain"/>
    <property type="match status" value="1"/>
</dbReference>
<keyword evidence="5" id="KW-0862">Zinc</keyword>
<dbReference type="InterPro" id="IPR044064">
    <property type="entry name" value="ZF_ZBR"/>
</dbReference>
<dbReference type="GO" id="GO:0016567">
    <property type="term" value="P:protein ubiquitination"/>
    <property type="evidence" value="ECO:0007669"/>
    <property type="project" value="UniProtKB-UniPathway"/>
</dbReference>
<dbReference type="PANTHER" id="PTHR15493:SF1">
    <property type="entry name" value="F-BOX ONLY PROTEIN 43"/>
    <property type="match status" value="1"/>
</dbReference>
<dbReference type="AlphaFoldDB" id="A0A3Q3XDL5"/>
<keyword evidence="3 6" id="KW-0863">Zinc-finger</keyword>
<feature type="region of interest" description="Disordered" evidence="7">
    <location>
        <begin position="1"/>
        <end position="69"/>
    </location>
</feature>
<keyword evidence="10" id="KW-1185">Reference proteome</keyword>
<dbReference type="STRING" id="94237.ENSMMOP00000023909"/>
<evidence type="ECO:0000256" key="3">
    <source>
        <dbReference type="ARBA" id="ARBA00022771"/>
    </source>
</evidence>
<feature type="compositionally biased region" description="Basic and acidic residues" evidence="7">
    <location>
        <begin position="324"/>
        <end position="334"/>
    </location>
</feature>
<dbReference type="Gene3D" id="1.20.1280.50">
    <property type="match status" value="1"/>
</dbReference>
<dbReference type="InterPro" id="IPR036047">
    <property type="entry name" value="F-box-like_dom_sf"/>
</dbReference>
<organism evidence="9 10">
    <name type="scientific">Mola mola</name>
    <name type="common">Ocean sunfish</name>
    <name type="synonym">Tetraodon mola</name>
    <dbReference type="NCBI Taxonomy" id="94237"/>
    <lineage>
        <taxon>Eukaryota</taxon>
        <taxon>Metazoa</taxon>
        <taxon>Chordata</taxon>
        <taxon>Craniata</taxon>
        <taxon>Vertebrata</taxon>
        <taxon>Euteleostomi</taxon>
        <taxon>Actinopterygii</taxon>
        <taxon>Neopterygii</taxon>
        <taxon>Teleostei</taxon>
        <taxon>Neoteleostei</taxon>
        <taxon>Acanthomorphata</taxon>
        <taxon>Eupercaria</taxon>
        <taxon>Tetraodontiformes</taxon>
        <taxon>Molidae</taxon>
        <taxon>Mola</taxon>
    </lineage>
</organism>
<evidence type="ECO:0000259" key="8">
    <source>
        <dbReference type="PROSITE" id="PS51872"/>
    </source>
</evidence>
<keyword evidence="2" id="KW-0479">Metal-binding</keyword>
<dbReference type="FunFam" id="2.20.25.20:FF:000006">
    <property type="entry name" value="F-box only protein 5"/>
    <property type="match status" value="1"/>
</dbReference>
<dbReference type="OMA" id="HPARCHA"/>
<comment type="pathway">
    <text evidence="1">Protein modification; protein ubiquitination.</text>
</comment>
<dbReference type="CDD" id="cd20365">
    <property type="entry name" value="BRcat_RBR_FBXO43"/>
    <property type="match status" value="1"/>
</dbReference>
<reference evidence="9" key="2">
    <citation type="submission" date="2025-09" db="UniProtKB">
        <authorList>
            <consortium name="Ensembl"/>
        </authorList>
    </citation>
    <scope>IDENTIFICATION</scope>
</reference>
<evidence type="ECO:0000313" key="10">
    <source>
        <dbReference type="Proteomes" id="UP000261620"/>
    </source>
</evidence>
<dbReference type="Proteomes" id="UP000261620">
    <property type="component" value="Unplaced"/>
</dbReference>
<feature type="compositionally biased region" description="Basic residues" evidence="7">
    <location>
        <begin position="304"/>
        <end position="315"/>
    </location>
</feature>
<feature type="compositionally biased region" description="Low complexity" evidence="7">
    <location>
        <begin position="19"/>
        <end position="30"/>
    </location>
</feature>
<feature type="domain" description="ZBR-type" evidence="8">
    <location>
        <begin position="535"/>
        <end position="583"/>
    </location>
</feature>
<dbReference type="PANTHER" id="PTHR15493">
    <property type="entry name" value="F-BOX ONLY PROTEIN 5 AND 43"/>
    <property type="match status" value="1"/>
</dbReference>